<evidence type="ECO:0000256" key="8">
    <source>
        <dbReference type="ARBA" id="ARBA00022989"/>
    </source>
</evidence>
<organism evidence="15 16">
    <name type="scientific">Ficus carica</name>
    <name type="common">Common fig</name>
    <dbReference type="NCBI Taxonomy" id="3494"/>
    <lineage>
        <taxon>Eukaryota</taxon>
        <taxon>Viridiplantae</taxon>
        <taxon>Streptophyta</taxon>
        <taxon>Embryophyta</taxon>
        <taxon>Tracheophyta</taxon>
        <taxon>Spermatophyta</taxon>
        <taxon>Magnoliopsida</taxon>
        <taxon>eudicotyledons</taxon>
        <taxon>Gunneridae</taxon>
        <taxon>Pentapetalae</taxon>
        <taxon>rosids</taxon>
        <taxon>fabids</taxon>
        <taxon>Rosales</taxon>
        <taxon>Moraceae</taxon>
        <taxon>Ficeae</taxon>
        <taxon>Ficus</taxon>
    </lineage>
</organism>
<keyword evidence="11" id="KW-0325">Glycoprotein</keyword>
<evidence type="ECO:0000256" key="6">
    <source>
        <dbReference type="ARBA" id="ARBA00022729"/>
    </source>
</evidence>
<dbReference type="Gene3D" id="3.80.10.10">
    <property type="entry name" value="Ribonuclease Inhibitor"/>
    <property type="match status" value="3"/>
</dbReference>
<dbReference type="Pfam" id="PF08263">
    <property type="entry name" value="LRRNT_2"/>
    <property type="match status" value="1"/>
</dbReference>
<feature type="domain" description="Disease resistance R13L4/SHOC-2-like LRR" evidence="14">
    <location>
        <begin position="233"/>
        <end position="441"/>
    </location>
</feature>
<dbReference type="Pfam" id="PF00560">
    <property type="entry name" value="LRR_1"/>
    <property type="match status" value="4"/>
</dbReference>
<feature type="domain" description="Leucine-rich repeat-containing N-terminal plant-type" evidence="13">
    <location>
        <begin position="11"/>
        <end position="63"/>
    </location>
</feature>
<dbReference type="InterPro" id="IPR046956">
    <property type="entry name" value="RLP23-like"/>
</dbReference>
<dbReference type="EMBL" id="BTGU01000002">
    <property type="protein sequence ID" value="GMN27694.1"/>
    <property type="molecule type" value="Genomic_DNA"/>
</dbReference>
<accession>A0AA87Z825</accession>
<dbReference type="InterPro" id="IPR003591">
    <property type="entry name" value="Leu-rich_rpt_typical-subtyp"/>
</dbReference>
<name>A0AA87Z825_FICCA</name>
<evidence type="ECO:0000256" key="2">
    <source>
        <dbReference type="ARBA" id="ARBA00009592"/>
    </source>
</evidence>
<dbReference type="PRINTS" id="PR00019">
    <property type="entry name" value="LEURICHRPT"/>
</dbReference>
<dbReference type="PROSITE" id="PS51450">
    <property type="entry name" value="LRR"/>
    <property type="match status" value="1"/>
</dbReference>
<evidence type="ECO:0000259" key="14">
    <source>
        <dbReference type="Pfam" id="PF23598"/>
    </source>
</evidence>
<dbReference type="SUPFAM" id="SSF52058">
    <property type="entry name" value="L domain-like"/>
    <property type="match status" value="2"/>
</dbReference>
<dbReference type="Proteomes" id="UP001187192">
    <property type="component" value="Unassembled WGS sequence"/>
</dbReference>
<evidence type="ECO:0008006" key="17">
    <source>
        <dbReference type="Google" id="ProtNLM"/>
    </source>
</evidence>
<protein>
    <recommendedName>
        <fullName evidence="17">Leucine-rich repeat-containing N-terminal plant-type domain-containing protein</fullName>
    </recommendedName>
</protein>
<evidence type="ECO:0000256" key="10">
    <source>
        <dbReference type="ARBA" id="ARBA00023170"/>
    </source>
</evidence>
<evidence type="ECO:0000256" key="3">
    <source>
        <dbReference type="ARBA" id="ARBA00022475"/>
    </source>
</evidence>
<comment type="subcellular location">
    <subcellularLocation>
        <location evidence="1">Cell membrane</location>
        <topology evidence="1">Single-pass type I membrane protein</topology>
    </subcellularLocation>
</comment>
<keyword evidence="10" id="KW-0675">Receptor</keyword>
<keyword evidence="16" id="KW-1185">Reference proteome</keyword>
<dbReference type="SUPFAM" id="SSF52047">
    <property type="entry name" value="RNI-like"/>
    <property type="match status" value="1"/>
</dbReference>
<keyword evidence="5 12" id="KW-0812">Transmembrane</keyword>
<comment type="caution">
    <text evidence="15">The sequence shown here is derived from an EMBL/GenBank/DDBJ whole genome shotgun (WGS) entry which is preliminary data.</text>
</comment>
<proteinExistence type="inferred from homology"/>
<sequence length="864" mass="97694">MFLPVQTRCHKDESIALLKFKESLTVNNSASRHGTAYPKLASWKAEENGSDSDCCSWDGVECDENTSRVISLDLSSSCLYGSIMSDSSLFNLTHLQMLNLADNHFNYSRVPPELGRLSKLTYLNLSSSFLRGLPTELSLLSNLSTIDLGYVNVSSKMPDFLVNFSSLTSLIMRNCGLYGEFPEKLFHLPKIQVLIFQVNANLTGHFPEFRSGRPIRKLWFSHTNFSGIIPFSIGNLMYLEFLSVARAKFSGFLPSSLGRLTNITYLDFSYNSFAGEVPSFLQNLTKLNILWFGGNQLTGQIPSWIGNLTELSVLSLARNKLTGPVPRSLSQLKKLRTLNLFENDLNGTLDFEYMFRNMKLLAELRLDSNELSVITKAVDVNGTFGKFEILGLNHCNLSHFPGFLRYQDTLRYLDLGGNNIHGQIPKWIWSTSNETMAYLALNDNSLTSFEQAPTIDNEESEGISQLFCNLNSLQLLDLSNNLLSGITLPKCLENPNNLLSVLSIKNNSFHGTIPQMCSNNRSLLKMIDLGYNQLNGRIPRSLANCQMLESLNLRNNQIQDVFPSWLGQLPKLRLLSLRSNNLQGQITNPNSTSQFLNLRVIDLSHNNFTGKLPSEYFQNWNAMKFVDSSNSYLKTESSFEAVKRTWYAEYTYSTTITIKGLEVQYGKIQEVLVIIDFSSNRFEGEIPDSIGSLQALMMLNLSNNILSGNIPSFLGNLTRLESLDLSQNRLSGEIPQNFVELTFLAFFNVSYNNLTGRVPRGNQLNTFENSSYVGNSGLCDEPLSKKCGDSSTLIEPTSSFEENKDEYFLESVFGEFNWMTVAFGFGSGIVVGVILENTFMRKKREMWLRKIFWRRKRPEIRFLR</sequence>
<feature type="transmembrane region" description="Helical" evidence="12">
    <location>
        <begin position="818"/>
        <end position="840"/>
    </location>
</feature>
<dbReference type="SMART" id="SM00369">
    <property type="entry name" value="LRR_TYP"/>
    <property type="match status" value="9"/>
</dbReference>
<keyword evidence="6" id="KW-0732">Signal</keyword>
<dbReference type="SMART" id="SM00365">
    <property type="entry name" value="LRR_SD22"/>
    <property type="match status" value="3"/>
</dbReference>
<dbReference type="GO" id="GO:0005886">
    <property type="term" value="C:plasma membrane"/>
    <property type="evidence" value="ECO:0007669"/>
    <property type="project" value="UniProtKB-SubCell"/>
</dbReference>
<evidence type="ECO:0000256" key="11">
    <source>
        <dbReference type="ARBA" id="ARBA00023180"/>
    </source>
</evidence>
<gene>
    <name evidence="15" type="ORF">TIFTF001_001760</name>
</gene>
<dbReference type="FunFam" id="3.80.10.10:FF:000095">
    <property type="entry name" value="LRR receptor-like serine/threonine-protein kinase GSO1"/>
    <property type="match status" value="1"/>
</dbReference>
<dbReference type="AlphaFoldDB" id="A0AA87Z825"/>
<dbReference type="PANTHER" id="PTHR48061">
    <property type="entry name" value="LEUCINE-RICH REPEAT RECEPTOR PROTEIN KINASE EMS1-LIKE-RELATED"/>
    <property type="match status" value="1"/>
</dbReference>
<dbReference type="PANTHER" id="PTHR48061:SF12">
    <property type="entry name" value="DISEASE RESISTANCE LIKE PROTEIN"/>
    <property type="match status" value="1"/>
</dbReference>
<dbReference type="FunFam" id="3.80.10.10:FF:000111">
    <property type="entry name" value="LRR receptor-like serine/threonine-protein kinase ERECTA"/>
    <property type="match status" value="1"/>
</dbReference>
<dbReference type="InterPro" id="IPR055414">
    <property type="entry name" value="LRR_R13L4/SHOC2-like"/>
</dbReference>
<evidence type="ECO:0000313" key="15">
    <source>
        <dbReference type="EMBL" id="GMN27694.1"/>
    </source>
</evidence>
<dbReference type="Pfam" id="PF13855">
    <property type="entry name" value="LRR_8"/>
    <property type="match status" value="1"/>
</dbReference>
<evidence type="ECO:0000256" key="7">
    <source>
        <dbReference type="ARBA" id="ARBA00022737"/>
    </source>
</evidence>
<dbReference type="FunFam" id="3.80.10.10:FF:000383">
    <property type="entry name" value="Leucine-rich repeat receptor protein kinase EMS1"/>
    <property type="match status" value="1"/>
</dbReference>
<keyword evidence="4" id="KW-0433">Leucine-rich repeat</keyword>
<reference evidence="15" key="1">
    <citation type="submission" date="2023-07" db="EMBL/GenBank/DDBJ databases">
        <title>draft genome sequence of fig (Ficus carica).</title>
        <authorList>
            <person name="Takahashi T."/>
            <person name="Nishimura K."/>
        </authorList>
    </citation>
    <scope>NUCLEOTIDE SEQUENCE</scope>
</reference>
<dbReference type="InterPro" id="IPR032675">
    <property type="entry name" value="LRR_dom_sf"/>
</dbReference>
<evidence type="ECO:0000256" key="12">
    <source>
        <dbReference type="SAM" id="Phobius"/>
    </source>
</evidence>
<evidence type="ECO:0000259" key="13">
    <source>
        <dbReference type="Pfam" id="PF08263"/>
    </source>
</evidence>
<evidence type="ECO:0000313" key="16">
    <source>
        <dbReference type="Proteomes" id="UP001187192"/>
    </source>
</evidence>
<evidence type="ECO:0000256" key="5">
    <source>
        <dbReference type="ARBA" id="ARBA00022692"/>
    </source>
</evidence>
<dbReference type="Pfam" id="PF23598">
    <property type="entry name" value="LRR_14"/>
    <property type="match status" value="1"/>
</dbReference>
<comment type="similarity">
    <text evidence="2">Belongs to the RLP family.</text>
</comment>
<evidence type="ECO:0000256" key="4">
    <source>
        <dbReference type="ARBA" id="ARBA00022614"/>
    </source>
</evidence>
<evidence type="ECO:0000256" key="9">
    <source>
        <dbReference type="ARBA" id="ARBA00023136"/>
    </source>
</evidence>
<keyword evidence="7" id="KW-0677">Repeat</keyword>
<keyword evidence="8 12" id="KW-1133">Transmembrane helix</keyword>
<evidence type="ECO:0000256" key="1">
    <source>
        <dbReference type="ARBA" id="ARBA00004251"/>
    </source>
</evidence>
<dbReference type="InterPro" id="IPR001611">
    <property type="entry name" value="Leu-rich_rpt"/>
</dbReference>
<keyword evidence="9 12" id="KW-0472">Membrane</keyword>
<dbReference type="InterPro" id="IPR013210">
    <property type="entry name" value="LRR_N_plant-typ"/>
</dbReference>
<keyword evidence="3" id="KW-1003">Cell membrane</keyword>